<dbReference type="OrthoDB" id="258392at2759"/>
<dbReference type="EMBL" id="CAJQZP010001115">
    <property type="protein sequence ID" value="CAG5016963.1"/>
    <property type="molecule type" value="Genomic_DNA"/>
</dbReference>
<keyword evidence="6" id="KW-0325">Glycoprotein</keyword>
<dbReference type="PANTHER" id="PTHR11567">
    <property type="entry name" value="ACID PHOSPHATASE-RELATED"/>
    <property type="match status" value="1"/>
</dbReference>
<evidence type="ECO:0000256" key="1">
    <source>
        <dbReference type="ARBA" id="ARBA00000032"/>
    </source>
</evidence>
<keyword evidence="5" id="KW-1015">Disulfide bond</keyword>
<dbReference type="CDD" id="cd07061">
    <property type="entry name" value="HP_HAP_like"/>
    <property type="match status" value="1"/>
</dbReference>
<evidence type="ECO:0000256" key="2">
    <source>
        <dbReference type="ARBA" id="ARBA00012646"/>
    </source>
</evidence>
<comment type="catalytic activity">
    <reaction evidence="1">
        <text>a phosphate monoester + H2O = an alcohol + phosphate</text>
        <dbReference type="Rhea" id="RHEA:15017"/>
        <dbReference type="ChEBI" id="CHEBI:15377"/>
        <dbReference type="ChEBI" id="CHEBI:30879"/>
        <dbReference type="ChEBI" id="CHEBI:43474"/>
        <dbReference type="ChEBI" id="CHEBI:67140"/>
        <dbReference type="EC" id="3.1.3.2"/>
    </reaction>
</comment>
<evidence type="ECO:0000256" key="5">
    <source>
        <dbReference type="ARBA" id="ARBA00023157"/>
    </source>
</evidence>
<organism evidence="8 9">
    <name type="scientific">Parnassius apollo</name>
    <name type="common">Apollo butterfly</name>
    <name type="synonym">Papilio apollo</name>
    <dbReference type="NCBI Taxonomy" id="110799"/>
    <lineage>
        <taxon>Eukaryota</taxon>
        <taxon>Metazoa</taxon>
        <taxon>Ecdysozoa</taxon>
        <taxon>Arthropoda</taxon>
        <taxon>Hexapoda</taxon>
        <taxon>Insecta</taxon>
        <taxon>Pterygota</taxon>
        <taxon>Neoptera</taxon>
        <taxon>Endopterygota</taxon>
        <taxon>Lepidoptera</taxon>
        <taxon>Glossata</taxon>
        <taxon>Ditrysia</taxon>
        <taxon>Papilionoidea</taxon>
        <taxon>Papilionidae</taxon>
        <taxon>Parnassiinae</taxon>
        <taxon>Parnassini</taxon>
        <taxon>Parnassius</taxon>
        <taxon>Parnassius</taxon>
    </lineage>
</organism>
<dbReference type="InterPro" id="IPR050645">
    <property type="entry name" value="Histidine_acid_phosphatase"/>
</dbReference>
<comment type="caution">
    <text evidence="8">The sequence shown here is derived from an EMBL/GenBank/DDBJ whole genome shotgun (WGS) entry which is preliminary data.</text>
</comment>
<sequence length="382" mass="43791">MFFFNVLLTSFYLHASIANYLDGLNGTELVLTFLVHRHGDRSPLQEYQYLSDKPELLEKIVAPFGYGQLTDFGKRRAYELGKFIRSRYNNYLSPKYNHSEIYIRSTDSTRTKMTVLVAMAAVYHPDGFGWSEDINWVPVPYTTIPLRYDFLMGFNCPSFEKHFDNFANTYVPEMAKYSDVLDRLSSALKYDIIQRNPVKIFSTYDVIVSQTNIGLHPSPSIQKMMPDIKEAADKAFDLLFGNDTMLPLQSGLLLREFFEVTALATAGKSTQKVRIYSAHDNNVYAFAAISKAIPRQGIPPYAALFALELRRVMETGNYVVLPIYVKSPGEQVQYLEIEGCGGPLCDLKKFYAITSPYLLDVNEWKKRCNYDENATYDTQRYD</sequence>
<keyword evidence="3 7" id="KW-0732">Signal</keyword>
<evidence type="ECO:0000313" key="8">
    <source>
        <dbReference type="EMBL" id="CAG5016963.1"/>
    </source>
</evidence>
<feature type="signal peptide" evidence="7">
    <location>
        <begin position="1"/>
        <end position="18"/>
    </location>
</feature>
<accession>A0A8S3XC54</accession>
<dbReference type="EC" id="3.1.3.2" evidence="2"/>
<keyword evidence="9" id="KW-1185">Reference proteome</keyword>
<dbReference type="InterPro" id="IPR000560">
    <property type="entry name" value="His_Pase_clade-2"/>
</dbReference>
<feature type="chain" id="PRO_5035850277" description="acid phosphatase" evidence="7">
    <location>
        <begin position="19"/>
        <end position="382"/>
    </location>
</feature>
<evidence type="ECO:0000313" key="9">
    <source>
        <dbReference type="Proteomes" id="UP000691718"/>
    </source>
</evidence>
<dbReference type="PANTHER" id="PTHR11567:SF211">
    <property type="entry name" value="PROSTATIC ACID PHOSPHATASE"/>
    <property type="match status" value="1"/>
</dbReference>
<gene>
    <name evidence="8" type="ORF">PAPOLLO_LOCUS16596</name>
</gene>
<evidence type="ECO:0000256" key="4">
    <source>
        <dbReference type="ARBA" id="ARBA00022801"/>
    </source>
</evidence>
<evidence type="ECO:0000256" key="3">
    <source>
        <dbReference type="ARBA" id="ARBA00022729"/>
    </source>
</evidence>
<dbReference type="AlphaFoldDB" id="A0A8S3XC54"/>
<reference evidence="8" key="1">
    <citation type="submission" date="2021-04" db="EMBL/GenBank/DDBJ databases">
        <authorList>
            <person name="Tunstrom K."/>
        </authorList>
    </citation>
    <scope>NUCLEOTIDE SEQUENCE</scope>
</reference>
<keyword evidence="4" id="KW-0378">Hydrolase</keyword>
<name>A0A8S3XC54_PARAO</name>
<evidence type="ECO:0000256" key="7">
    <source>
        <dbReference type="SAM" id="SignalP"/>
    </source>
</evidence>
<protein>
    <recommendedName>
        <fullName evidence="2">acid phosphatase</fullName>
        <ecNumber evidence="2">3.1.3.2</ecNumber>
    </recommendedName>
</protein>
<dbReference type="Pfam" id="PF00328">
    <property type="entry name" value="His_Phos_2"/>
    <property type="match status" value="1"/>
</dbReference>
<dbReference type="GO" id="GO:0003993">
    <property type="term" value="F:acid phosphatase activity"/>
    <property type="evidence" value="ECO:0007669"/>
    <property type="project" value="UniProtKB-EC"/>
</dbReference>
<dbReference type="Proteomes" id="UP000691718">
    <property type="component" value="Unassembled WGS sequence"/>
</dbReference>
<evidence type="ECO:0000256" key="6">
    <source>
        <dbReference type="ARBA" id="ARBA00023180"/>
    </source>
</evidence>
<proteinExistence type="predicted"/>